<dbReference type="AlphaFoldDB" id="A0A097AP54"/>
<evidence type="ECO:0000256" key="1">
    <source>
        <dbReference type="ARBA" id="ARBA00023015"/>
    </source>
</evidence>
<dbReference type="Gene3D" id="3.30.450.40">
    <property type="match status" value="1"/>
</dbReference>
<protein>
    <submittedName>
        <fullName evidence="5">Transcriptional regulator, LuxR family</fullName>
    </submittedName>
</protein>
<feature type="domain" description="HTH luxR-type" evidence="4">
    <location>
        <begin position="189"/>
        <end position="254"/>
    </location>
</feature>
<dbReference type="InterPro" id="IPR016032">
    <property type="entry name" value="Sig_transdc_resp-reg_C-effctor"/>
</dbReference>
<dbReference type="RefSeq" id="WP_049684524.1">
    <property type="nucleotide sequence ID" value="NZ_CP009170.1"/>
</dbReference>
<dbReference type="PRINTS" id="PR00038">
    <property type="entry name" value="HTHLUXR"/>
</dbReference>
<dbReference type="SMART" id="SM00421">
    <property type="entry name" value="HTH_LUXR"/>
    <property type="match status" value="1"/>
</dbReference>
<dbReference type="Proteomes" id="UP000029669">
    <property type="component" value="Chromosome"/>
</dbReference>
<dbReference type="Pfam" id="PF00196">
    <property type="entry name" value="GerE"/>
    <property type="match status" value="1"/>
</dbReference>
<dbReference type="eggNOG" id="COG2197">
    <property type="taxonomic scope" value="Bacteria"/>
</dbReference>
<evidence type="ECO:0000256" key="2">
    <source>
        <dbReference type="ARBA" id="ARBA00023125"/>
    </source>
</evidence>
<dbReference type="PANTHER" id="PTHR44688:SF16">
    <property type="entry name" value="DNA-BINDING TRANSCRIPTIONAL ACTIVATOR DEVR_DOSR"/>
    <property type="match status" value="1"/>
</dbReference>
<evidence type="ECO:0000256" key="3">
    <source>
        <dbReference type="ARBA" id="ARBA00023163"/>
    </source>
</evidence>
<dbReference type="HOGENOM" id="CLU_088266_0_0_9"/>
<dbReference type="InterPro" id="IPR036388">
    <property type="entry name" value="WH-like_DNA-bd_sf"/>
</dbReference>
<dbReference type="OrthoDB" id="1954582at2"/>
<keyword evidence="2" id="KW-0238">DNA-binding</keyword>
<dbReference type="GO" id="GO:0003677">
    <property type="term" value="F:DNA binding"/>
    <property type="evidence" value="ECO:0007669"/>
    <property type="project" value="UniProtKB-KW"/>
</dbReference>
<dbReference type="GO" id="GO:0006355">
    <property type="term" value="P:regulation of DNA-templated transcription"/>
    <property type="evidence" value="ECO:0007669"/>
    <property type="project" value="InterPro"/>
</dbReference>
<proteinExistence type="predicted"/>
<dbReference type="eggNOG" id="COG3284">
    <property type="taxonomic scope" value="Bacteria"/>
</dbReference>
<dbReference type="InterPro" id="IPR000792">
    <property type="entry name" value="Tscrpt_reg_LuxR_C"/>
</dbReference>
<gene>
    <name evidence="5" type="ORF">TKV_c03740</name>
</gene>
<evidence type="ECO:0000259" key="4">
    <source>
        <dbReference type="PROSITE" id="PS50043"/>
    </source>
</evidence>
<organism evidence="5 6">
    <name type="scientific">Thermoanaerobacter kivui</name>
    <name type="common">Acetogenium kivui</name>
    <dbReference type="NCBI Taxonomy" id="2325"/>
    <lineage>
        <taxon>Bacteria</taxon>
        <taxon>Bacillati</taxon>
        <taxon>Bacillota</taxon>
        <taxon>Clostridia</taxon>
        <taxon>Thermoanaerobacterales</taxon>
        <taxon>Thermoanaerobacteraceae</taxon>
        <taxon>Thermoanaerobacter</taxon>
    </lineage>
</organism>
<evidence type="ECO:0000313" key="5">
    <source>
        <dbReference type="EMBL" id="AIS51578.1"/>
    </source>
</evidence>
<dbReference type="STRING" id="2325.TKV_c03740"/>
<keyword evidence="1" id="KW-0805">Transcription regulation</keyword>
<accession>A0A097AP54</accession>
<dbReference type="PANTHER" id="PTHR44688">
    <property type="entry name" value="DNA-BINDING TRANSCRIPTIONAL ACTIVATOR DEVR_DOSR"/>
    <property type="match status" value="1"/>
</dbReference>
<dbReference type="Gene3D" id="1.10.10.10">
    <property type="entry name" value="Winged helix-like DNA-binding domain superfamily/Winged helix DNA-binding domain"/>
    <property type="match status" value="1"/>
</dbReference>
<dbReference type="SUPFAM" id="SSF46894">
    <property type="entry name" value="C-terminal effector domain of the bipartite response regulators"/>
    <property type="match status" value="1"/>
</dbReference>
<dbReference type="InterPro" id="IPR029016">
    <property type="entry name" value="GAF-like_dom_sf"/>
</dbReference>
<keyword evidence="6" id="KW-1185">Reference proteome</keyword>
<evidence type="ECO:0000313" key="6">
    <source>
        <dbReference type="Proteomes" id="UP000029669"/>
    </source>
</evidence>
<dbReference type="PROSITE" id="PS50043">
    <property type="entry name" value="HTH_LUXR_2"/>
    <property type="match status" value="1"/>
</dbReference>
<reference evidence="6" key="1">
    <citation type="journal article" date="2015" name="Genome Announc.">
        <title>Whole-Genome Sequences of 80 Environmental and Clinical Isolates of Burkholderia pseudomallei.</title>
        <authorList>
            <person name="Johnson S.L."/>
            <person name="Baker A.L."/>
            <person name="Chain P.S."/>
            <person name="Currie B.J."/>
            <person name="Daligault H.E."/>
            <person name="Davenport K.W."/>
            <person name="Davis C.B."/>
            <person name="Inglis T.J."/>
            <person name="Kaestli M."/>
            <person name="Koren S."/>
            <person name="Mayo M."/>
            <person name="Merritt A.J."/>
            <person name="Price E.P."/>
            <person name="Sarovich D.S."/>
            <person name="Warner J."/>
            <person name="Rosovitz M.J."/>
        </authorList>
    </citation>
    <scope>NUCLEOTIDE SEQUENCE [LARGE SCALE GENOMIC DNA]</scope>
    <source>
        <strain evidence="6">DSM 2030</strain>
    </source>
</reference>
<dbReference type="KEGG" id="tki:TKV_c03740"/>
<dbReference type="EMBL" id="CP009170">
    <property type="protein sequence ID" value="AIS51578.1"/>
    <property type="molecule type" value="Genomic_DNA"/>
</dbReference>
<name>A0A097AP54_THEKI</name>
<dbReference type="CDD" id="cd06170">
    <property type="entry name" value="LuxR_C_like"/>
    <property type="match status" value="1"/>
</dbReference>
<sequence>MGDIKSNEILFSYKKCLEIGLTKSIVTPLISLEEEELKRKLQENKKLIEVFRKCVNKVRAQLKKRYIFLLVDSEGYLLDVLCNRKIYKDITDLGIKRGTSFKEESCGTNAISLAMKLKQPIYLKPEEHYCDIFKQWYCIATPFHIDNQIVGYLDISIIEHNMADEMMGFIDLLVYKIANEYKREMDLESQEDLEKLTDKQIEIIKKCAKGYTELAISMELGLKPATVKYHKKEIIKKLQVKNFQQAIAKAIRLNLIN</sequence>
<keyword evidence="3" id="KW-0804">Transcription</keyword>